<proteinExistence type="predicted"/>
<sequence>MTTTHPDLPNAVEQSATDDAGPRESTERSAVTAADVTKRFGDVAVLSGVSLTVPTGTVTALIGPNGSGKTTLLRTLSGLIEPTEGDITRPENRGRAIGYLPQTPSFRGQLTVEETVAAYAAIVGEDDVTSTLARVGLESARDRRASNLSGGMTRLLGIATALLGSPPLVVLDEPTSGLDPSMSERVFDIANRVAADGTAVLLSSHDLELVAERSDHVVALRRGEVATSGRIESVTDDEGSLRTLFDDLVADHEGHVAVRSAGGDA</sequence>
<keyword evidence="1" id="KW-0813">Transport</keyword>
<dbReference type="Proteomes" id="UP000184203">
    <property type="component" value="Unassembled WGS sequence"/>
</dbReference>
<reference evidence="9" key="3">
    <citation type="submission" date="2016-11" db="EMBL/GenBank/DDBJ databases">
        <authorList>
            <person name="Varghese N."/>
            <person name="Submissions S."/>
        </authorList>
    </citation>
    <scope>NUCLEOTIDE SEQUENCE [LARGE SCALE GENOMIC DNA]</scope>
    <source>
        <strain evidence="9">DX253</strain>
    </source>
</reference>
<dbReference type="GO" id="GO:0005524">
    <property type="term" value="F:ATP binding"/>
    <property type="evidence" value="ECO:0007669"/>
    <property type="project" value="UniProtKB-KW"/>
</dbReference>
<keyword evidence="3 6" id="KW-0067">ATP-binding</keyword>
<dbReference type="InterPro" id="IPR003439">
    <property type="entry name" value="ABC_transporter-like_ATP-bd"/>
</dbReference>
<dbReference type="Gene3D" id="3.40.50.300">
    <property type="entry name" value="P-loop containing nucleotide triphosphate hydrolases"/>
    <property type="match status" value="1"/>
</dbReference>
<evidence type="ECO:0000313" key="6">
    <source>
        <dbReference type="EMBL" id="EFW91440.1"/>
    </source>
</evidence>
<dbReference type="PANTHER" id="PTHR42939:SF1">
    <property type="entry name" value="ABC TRANSPORTER ATP-BINDING PROTEIN ALBC-RELATED"/>
    <property type="match status" value="1"/>
</dbReference>
<dbReference type="PROSITE" id="PS50893">
    <property type="entry name" value="ABC_TRANSPORTER_2"/>
    <property type="match status" value="1"/>
</dbReference>
<dbReference type="EMBL" id="AEMG01000015">
    <property type="protein sequence ID" value="EFW91440.1"/>
    <property type="molecule type" value="Genomic_DNA"/>
</dbReference>
<evidence type="ECO:0000256" key="2">
    <source>
        <dbReference type="ARBA" id="ARBA00022741"/>
    </source>
</evidence>
<dbReference type="PANTHER" id="PTHR42939">
    <property type="entry name" value="ABC TRANSPORTER ATP-BINDING PROTEIN ALBC-RELATED"/>
    <property type="match status" value="1"/>
</dbReference>
<evidence type="ECO:0000256" key="1">
    <source>
        <dbReference type="ARBA" id="ARBA00022448"/>
    </source>
</evidence>
<protein>
    <submittedName>
        <fullName evidence="7">ABC-type multidrug transport system, ATPase component</fullName>
    </submittedName>
    <submittedName>
        <fullName evidence="6">Copper ABC transporter ATP-binding protein</fullName>
    </submittedName>
</protein>
<evidence type="ECO:0000259" key="5">
    <source>
        <dbReference type="PROSITE" id="PS50893"/>
    </source>
</evidence>
<evidence type="ECO:0000313" key="8">
    <source>
        <dbReference type="Proteomes" id="UP000003751"/>
    </source>
</evidence>
<dbReference type="InterPro" id="IPR051782">
    <property type="entry name" value="ABC_Transporter_VariousFunc"/>
</dbReference>
<feature type="region of interest" description="Disordered" evidence="4">
    <location>
        <begin position="1"/>
        <end position="31"/>
    </location>
</feature>
<dbReference type="CDD" id="cd03230">
    <property type="entry name" value="ABC_DR_subfamily_A"/>
    <property type="match status" value="1"/>
</dbReference>
<keyword evidence="9" id="KW-1185">Reference proteome</keyword>
<reference evidence="7" key="2">
    <citation type="submission" date="2016-11" db="EMBL/GenBank/DDBJ databases">
        <authorList>
            <person name="Jaros S."/>
            <person name="Januszkiewicz K."/>
            <person name="Wedrychowicz H."/>
        </authorList>
    </citation>
    <scope>NUCLEOTIDE SEQUENCE [LARGE SCALE GENOMIC DNA]</scope>
    <source>
        <strain evidence="7">DX253</strain>
    </source>
</reference>
<keyword evidence="2" id="KW-0547">Nucleotide-binding</keyword>
<dbReference type="SUPFAM" id="SSF52540">
    <property type="entry name" value="P-loop containing nucleoside triphosphate hydrolases"/>
    <property type="match status" value="1"/>
</dbReference>
<dbReference type="STRING" id="797209.GCA_000376445_03525"/>
<accession>E7QW27</accession>
<evidence type="ECO:0000256" key="4">
    <source>
        <dbReference type="SAM" id="MobiDB-lite"/>
    </source>
</evidence>
<reference evidence="6 8" key="1">
    <citation type="journal article" date="2014" name="ISME J.">
        <title>Trehalose/2-sulfotrehalose biosynthesis and glycine-betaine uptake are widely spread mechanisms for osmoadaptation in the Halobacteriales.</title>
        <authorList>
            <person name="Youssef N.H."/>
            <person name="Savage-Ashlock K.N."/>
            <person name="McCully A.L."/>
            <person name="Luedtke B."/>
            <person name="Shaw E.I."/>
            <person name="Hoff W.D."/>
            <person name="Elshahed M.S."/>
        </authorList>
    </citation>
    <scope>NUCLEOTIDE SEQUENCE [LARGE SCALE GENOMIC DNA]</scope>
    <source>
        <strain evidence="6 8">DX253</strain>
    </source>
</reference>
<dbReference type="Proteomes" id="UP000003751">
    <property type="component" value="Unassembled WGS sequence"/>
</dbReference>
<dbReference type="GO" id="GO:0016887">
    <property type="term" value="F:ATP hydrolysis activity"/>
    <property type="evidence" value="ECO:0007669"/>
    <property type="project" value="InterPro"/>
</dbReference>
<evidence type="ECO:0000313" key="9">
    <source>
        <dbReference type="Proteomes" id="UP000184203"/>
    </source>
</evidence>
<dbReference type="EMBL" id="FRAN01000004">
    <property type="protein sequence ID" value="SHL01126.1"/>
    <property type="molecule type" value="Genomic_DNA"/>
</dbReference>
<feature type="domain" description="ABC transporter" evidence="5">
    <location>
        <begin position="31"/>
        <end position="247"/>
    </location>
</feature>
<evidence type="ECO:0000256" key="3">
    <source>
        <dbReference type="ARBA" id="ARBA00022840"/>
    </source>
</evidence>
<dbReference type="InterPro" id="IPR003593">
    <property type="entry name" value="AAA+_ATPase"/>
</dbReference>
<dbReference type="SMART" id="SM00382">
    <property type="entry name" value="AAA"/>
    <property type="match status" value="1"/>
</dbReference>
<organism evidence="6 8">
    <name type="scientific">Haladaptatus paucihalophilus DX253</name>
    <dbReference type="NCBI Taxonomy" id="797209"/>
    <lineage>
        <taxon>Archaea</taxon>
        <taxon>Methanobacteriati</taxon>
        <taxon>Methanobacteriota</taxon>
        <taxon>Stenosarchaea group</taxon>
        <taxon>Halobacteria</taxon>
        <taxon>Halobacteriales</taxon>
        <taxon>Haladaptataceae</taxon>
        <taxon>Haladaptatus</taxon>
    </lineage>
</organism>
<dbReference type="AlphaFoldDB" id="E7QW27"/>
<dbReference type="InterPro" id="IPR027417">
    <property type="entry name" value="P-loop_NTPase"/>
</dbReference>
<gene>
    <name evidence="7" type="ORF">SAMN05444342_2731</name>
    <name evidence="6" type="ORF">ZOD2009_15076</name>
</gene>
<dbReference type="OrthoDB" id="18209at2157"/>
<evidence type="ECO:0000313" key="7">
    <source>
        <dbReference type="EMBL" id="SHL01126.1"/>
    </source>
</evidence>
<dbReference type="Pfam" id="PF00005">
    <property type="entry name" value="ABC_tran"/>
    <property type="match status" value="1"/>
</dbReference>
<dbReference type="PATRIC" id="fig|797209.4.peg.2975"/>
<dbReference type="RefSeq" id="WP_007981135.1">
    <property type="nucleotide sequence ID" value="NZ_AEMG01000015.1"/>
</dbReference>
<name>E7QW27_HALPU</name>
<dbReference type="eggNOG" id="arCOG00194">
    <property type="taxonomic scope" value="Archaea"/>
</dbReference>